<name>A0AAW5VMA2_9LEPT</name>
<protein>
    <submittedName>
        <fullName evidence="1">Uncharacterized protein</fullName>
    </submittedName>
</protein>
<dbReference type="Proteomes" id="UP001208540">
    <property type="component" value="Unassembled WGS sequence"/>
</dbReference>
<dbReference type="AlphaFoldDB" id="A0AAW5VMA2"/>
<reference evidence="1" key="1">
    <citation type="submission" date="2022-06" db="EMBL/GenBank/DDBJ databases">
        <title>Leptospira isolates from biofilms formed at urban environments.</title>
        <authorList>
            <person name="Ribeiro P.S."/>
            <person name="Sousa T."/>
            <person name="Carvalho N."/>
            <person name="Aburjaile F."/>
            <person name="Neves F."/>
            <person name="Oliveira D."/>
            <person name="Blanco L."/>
            <person name="Lima J."/>
            <person name="Costa F."/>
            <person name="Brenig B."/>
            <person name="Soares S."/>
            <person name="Ramos R."/>
            <person name="Goes-Neto A."/>
            <person name="Matiuzzi M."/>
            <person name="Azevedo V."/>
            <person name="Ristow P."/>
        </authorList>
    </citation>
    <scope>NUCLEOTIDE SEQUENCE</scope>
    <source>
        <strain evidence="1">VSF20</strain>
    </source>
</reference>
<organism evidence="1 2">
    <name type="scientific">Leptospira soteropolitanensis</name>
    <dbReference type="NCBI Taxonomy" id="2950025"/>
    <lineage>
        <taxon>Bacteria</taxon>
        <taxon>Pseudomonadati</taxon>
        <taxon>Spirochaetota</taxon>
        <taxon>Spirochaetia</taxon>
        <taxon>Leptospirales</taxon>
        <taxon>Leptospiraceae</taxon>
        <taxon>Leptospira</taxon>
    </lineage>
</organism>
<proteinExistence type="predicted"/>
<dbReference type="EMBL" id="JAMQPL010000005">
    <property type="protein sequence ID" value="MCW7531067.1"/>
    <property type="molecule type" value="Genomic_DNA"/>
</dbReference>
<sequence>MMLGIKTLQTEVNGTIVKGTLQLNAMGAYQLDLISPYKGPMFTFSFPKIYHALGEGHISEIDKYAISHLRTLFFKCESFKKEIPKFESDLKKFWLEIETISVLSPYEWNEKCNFLKKALQEGYMDADRYEKTLNDLTIVMEKKYFEREKRCEAFLSQYLPEYSHLQNHFSWIQFCYELTEKKHLLLL</sequence>
<comment type="caution">
    <text evidence="1">The sequence shown here is derived from an EMBL/GenBank/DDBJ whole genome shotgun (WGS) entry which is preliminary data.</text>
</comment>
<gene>
    <name evidence="1" type="ORF">ND862_12640</name>
</gene>
<evidence type="ECO:0000313" key="1">
    <source>
        <dbReference type="EMBL" id="MCW7531067.1"/>
    </source>
</evidence>
<accession>A0AAW5VMA2</accession>
<evidence type="ECO:0000313" key="2">
    <source>
        <dbReference type="Proteomes" id="UP001208540"/>
    </source>
</evidence>